<organism evidence="2 3">
    <name type="scientific">Trinickia symbiotica</name>
    <dbReference type="NCBI Taxonomy" id="863227"/>
    <lineage>
        <taxon>Bacteria</taxon>
        <taxon>Pseudomonadati</taxon>
        <taxon>Pseudomonadota</taxon>
        <taxon>Betaproteobacteria</taxon>
        <taxon>Burkholderiales</taxon>
        <taxon>Burkholderiaceae</taxon>
        <taxon>Trinickia</taxon>
    </lineage>
</organism>
<sequence>MAAGTPQLAGAAGRQDAWRTFGFSGHICFMGGMLASAVERGRGEHAGRVGRLHSMRKERPRTLRGRR</sequence>
<dbReference type="AlphaFoldDB" id="A0A2T3XWT2"/>
<feature type="region of interest" description="Disordered" evidence="1">
    <location>
        <begin position="44"/>
        <end position="67"/>
    </location>
</feature>
<dbReference type="Proteomes" id="UP000240638">
    <property type="component" value="Unassembled WGS sequence"/>
</dbReference>
<reference evidence="2 3" key="1">
    <citation type="submission" date="2018-03" db="EMBL/GenBank/DDBJ databases">
        <title>Whole genome analyses suggest that Burkholderia sensu lato contains two further novel genera in the rhizoxinica-symbiotica group Mycetohabitans gen. nov., and Trinickia gen. nov.: implications for the evolution of diazotrophy and nodulation in the Burkholderiaceae.</title>
        <authorList>
            <person name="Estrada De Los Santos P."/>
            <person name="Palmer M."/>
            <person name="Chavez-Ramirez B."/>
            <person name="Steenkamp E.T."/>
            <person name="Hirsch A.M."/>
            <person name="Manyaka P."/>
            <person name="Maluk M."/>
            <person name="Lafos M."/>
            <person name="Crook M."/>
            <person name="Gross E."/>
            <person name="Simon M.F."/>
            <person name="Bueno Dos Reis Junior F."/>
            <person name="Poole P.S."/>
            <person name="Venter S.N."/>
            <person name="James E.K."/>
        </authorList>
    </citation>
    <scope>NUCLEOTIDE SEQUENCE [LARGE SCALE GENOMIC DNA]</scope>
    <source>
        <strain evidence="2 3">JPY-366</strain>
    </source>
</reference>
<evidence type="ECO:0000313" key="2">
    <source>
        <dbReference type="EMBL" id="PTB20941.1"/>
    </source>
</evidence>
<name>A0A2T3XWT2_9BURK</name>
<comment type="caution">
    <text evidence="2">The sequence shown here is derived from an EMBL/GenBank/DDBJ whole genome shotgun (WGS) entry which is preliminary data.</text>
</comment>
<evidence type="ECO:0000313" key="3">
    <source>
        <dbReference type="Proteomes" id="UP000240638"/>
    </source>
</evidence>
<proteinExistence type="predicted"/>
<protein>
    <submittedName>
        <fullName evidence="2">Uncharacterized protein</fullName>
    </submittedName>
</protein>
<dbReference type="EMBL" id="PYUC01000004">
    <property type="protein sequence ID" value="PTB20941.1"/>
    <property type="molecule type" value="Genomic_DNA"/>
</dbReference>
<evidence type="ECO:0000256" key="1">
    <source>
        <dbReference type="SAM" id="MobiDB-lite"/>
    </source>
</evidence>
<accession>A0A2T3XWT2</accession>
<gene>
    <name evidence="2" type="ORF">C9I57_09410</name>
</gene>